<dbReference type="AlphaFoldDB" id="A0A2K5V943"/>
<accession>A0A2K5V943</accession>
<proteinExistence type="predicted"/>
<keyword evidence="2" id="KW-1185">Reference proteome</keyword>
<reference evidence="1 2" key="1">
    <citation type="submission" date="2013-03" db="EMBL/GenBank/DDBJ databases">
        <authorList>
            <person name="Warren W."/>
            <person name="Wilson R.K."/>
        </authorList>
    </citation>
    <scope>NUCLEOTIDE SEQUENCE</scope>
</reference>
<dbReference type="GeneTree" id="ENSGT00950000185365"/>
<sequence>MGNGEGAGGKAGERRRIQGSISCPACWHICVPDLELATVCGHCRRPGGPLKKSWALIHPRIHGRSQYNGPTRGAGLGIRPIRLNITSGIPRQVICASFLIYTMGQHKDPSLVDHGFILLRKASHLFCFILILLGETSWWAANHCASTP</sequence>
<evidence type="ECO:0000313" key="1">
    <source>
        <dbReference type="Ensembl" id="ENSMFAP00000021233.2"/>
    </source>
</evidence>
<reference evidence="1" key="3">
    <citation type="submission" date="2025-09" db="UniProtKB">
        <authorList>
            <consortium name="Ensembl"/>
        </authorList>
    </citation>
    <scope>IDENTIFICATION</scope>
</reference>
<reference evidence="1" key="2">
    <citation type="submission" date="2025-08" db="UniProtKB">
        <authorList>
            <consortium name="Ensembl"/>
        </authorList>
    </citation>
    <scope>IDENTIFICATION</scope>
</reference>
<name>A0A2K5V943_MACFA</name>
<dbReference type="VEuPathDB" id="HostDB:ENSMFAG00000035537"/>
<organism evidence="1 2">
    <name type="scientific">Macaca fascicularis</name>
    <name type="common">Crab-eating macaque</name>
    <name type="synonym">Cynomolgus monkey</name>
    <dbReference type="NCBI Taxonomy" id="9541"/>
    <lineage>
        <taxon>Eukaryota</taxon>
        <taxon>Metazoa</taxon>
        <taxon>Chordata</taxon>
        <taxon>Craniata</taxon>
        <taxon>Vertebrata</taxon>
        <taxon>Euteleostomi</taxon>
        <taxon>Mammalia</taxon>
        <taxon>Eutheria</taxon>
        <taxon>Euarchontoglires</taxon>
        <taxon>Primates</taxon>
        <taxon>Haplorrhini</taxon>
        <taxon>Catarrhini</taxon>
        <taxon>Cercopithecidae</taxon>
        <taxon>Cercopithecinae</taxon>
        <taxon>Macaca</taxon>
    </lineage>
</organism>
<dbReference type="Ensembl" id="ENSMFAT00000034782.2">
    <property type="protein sequence ID" value="ENSMFAP00000021233.2"/>
    <property type="gene ID" value="ENSMFAG00000035537.2"/>
</dbReference>
<evidence type="ECO:0000313" key="2">
    <source>
        <dbReference type="Proteomes" id="UP000233100"/>
    </source>
</evidence>
<dbReference type="Proteomes" id="UP000233100">
    <property type="component" value="Chromosome 1"/>
</dbReference>
<protein>
    <submittedName>
        <fullName evidence="1">Uncharacterized protein</fullName>
    </submittedName>
</protein>
<dbReference type="Bgee" id="ENSMFAG00000035537">
    <property type="expression patterns" value="Expressed in multicellular organism"/>
</dbReference>